<organism evidence="7">
    <name type="scientific">Drosophila rhopaloa</name>
    <name type="common">Fruit fly</name>
    <dbReference type="NCBI Taxonomy" id="1041015"/>
    <lineage>
        <taxon>Eukaryota</taxon>
        <taxon>Metazoa</taxon>
        <taxon>Ecdysozoa</taxon>
        <taxon>Arthropoda</taxon>
        <taxon>Hexapoda</taxon>
        <taxon>Insecta</taxon>
        <taxon>Pterygota</taxon>
        <taxon>Neoptera</taxon>
        <taxon>Endopterygota</taxon>
        <taxon>Diptera</taxon>
        <taxon>Brachycera</taxon>
        <taxon>Muscomorpha</taxon>
        <taxon>Ephydroidea</taxon>
        <taxon>Drosophilidae</taxon>
        <taxon>Drosophila</taxon>
        <taxon>Sophophora</taxon>
    </lineage>
</organism>
<dbReference type="PANTHER" id="PTHR47094:SF1">
    <property type="entry name" value="RING-TYPE E3 UBIQUITIN TRANSFERASE"/>
    <property type="match status" value="1"/>
</dbReference>
<dbReference type="GO" id="GO:0061630">
    <property type="term" value="F:ubiquitin protein ligase activity"/>
    <property type="evidence" value="ECO:0007669"/>
    <property type="project" value="InterPro"/>
</dbReference>
<reference evidence="7" key="1">
    <citation type="submission" date="2025-08" db="UniProtKB">
        <authorList>
            <consortium name="RefSeq"/>
        </authorList>
    </citation>
    <scope>IDENTIFICATION</scope>
</reference>
<dbReference type="AlphaFoldDB" id="A0A6P4FKC7"/>
<evidence type="ECO:0000259" key="6">
    <source>
        <dbReference type="PROSITE" id="PS50089"/>
    </source>
</evidence>
<gene>
    <name evidence="7" type="primary">LOC108052924</name>
</gene>
<feature type="region of interest" description="Disordered" evidence="5">
    <location>
        <begin position="32"/>
        <end position="52"/>
    </location>
</feature>
<dbReference type="RefSeq" id="XP_016990960.1">
    <property type="nucleotide sequence ID" value="XM_017135471.1"/>
</dbReference>
<dbReference type="InterPro" id="IPR017907">
    <property type="entry name" value="Znf_RING_CS"/>
</dbReference>
<keyword evidence="3" id="KW-0862">Zinc</keyword>
<evidence type="ECO:0000256" key="1">
    <source>
        <dbReference type="ARBA" id="ARBA00022723"/>
    </source>
</evidence>
<name>A0A6P4FKC7_DRORH</name>
<dbReference type="PROSITE" id="PS00518">
    <property type="entry name" value="ZF_RING_1"/>
    <property type="match status" value="1"/>
</dbReference>
<evidence type="ECO:0000313" key="7">
    <source>
        <dbReference type="RefSeq" id="XP_016990960.1"/>
    </source>
</evidence>
<keyword evidence="2 4" id="KW-0863">Zinc-finger</keyword>
<evidence type="ECO:0000256" key="4">
    <source>
        <dbReference type="PROSITE-ProRule" id="PRU00175"/>
    </source>
</evidence>
<accession>A0A6P4FKC7</accession>
<dbReference type="InterPro" id="IPR001841">
    <property type="entry name" value="Znf_RING"/>
</dbReference>
<dbReference type="GO" id="GO:0140082">
    <property type="term" value="F:SUMO-ubiquitin ligase activity"/>
    <property type="evidence" value="ECO:0007669"/>
    <property type="project" value="TreeGrafter"/>
</dbReference>
<dbReference type="GO" id="GO:0032183">
    <property type="term" value="F:SUMO binding"/>
    <property type="evidence" value="ECO:0007669"/>
    <property type="project" value="TreeGrafter"/>
</dbReference>
<sequence length="115" mass="12940">MNFEECIDLRTRDLTCNLNIERGIQDIRAILDKSTSINEPKPPESEEDSPSFKCPLCLVNLHHREPMSTRCGHIFCGKCIETALKFAQKCPPCNVATNLPPEQSNQQPDPTNLDS</sequence>
<keyword evidence="1" id="KW-0479">Metal-binding</keyword>
<dbReference type="PROSITE" id="PS50089">
    <property type="entry name" value="ZF_RING_2"/>
    <property type="match status" value="1"/>
</dbReference>
<dbReference type="Gene3D" id="3.30.40.10">
    <property type="entry name" value="Zinc/RING finger domain, C3HC4 (zinc finger)"/>
    <property type="match status" value="1"/>
</dbReference>
<dbReference type="SMART" id="SM00184">
    <property type="entry name" value="RING"/>
    <property type="match status" value="1"/>
</dbReference>
<dbReference type="SUPFAM" id="SSF57850">
    <property type="entry name" value="RING/U-box"/>
    <property type="match status" value="1"/>
</dbReference>
<dbReference type="InterPro" id="IPR013083">
    <property type="entry name" value="Znf_RING/FYVE/PHD"/>
</dbReference>
<dbReference type="InterPro" id="IPR049627">
    <property type="entry name" value="SLX8"/>
</dbReference>
<dbReference type="PANTHER" id="PTHR47094">
    <property type="entry name" value="ELFLESS, ISOFORM B"/>
    <property type="match status" value="1"/>
</dbReference>
<evidence type="ECO:0000256" key="2">
    <source>
        <dbReference type="ARBA" id="ARBA00022771"/>
    </source>
</evidence>
<evidence type="ECO:0000256" key="3">
    <source>
        <dbReference type="ARBA" id="ARBA00022833"/>
    </source>
</evidence>
<proteinExistence type="predicted"/>
<protein>
    <submittedName>
        <fullName evidence="7">E3 ubiquitin-protein ligase RNF170-like</fullName>
    </submittedName>
</protein>
<dbReference type="GO" id="GO:0008270">
    <property type="term" value="F:zinc ion binding"/>
    <property type="evidence" value="ECO:0007669"/>
    <property type="project" value="UniProtKB-KW"/>
</dbReference>
<evidence type="ECO:0000256" key="5">
    <source>
        <dbReference type="SAM" id="MobiDB-lite"/>
    </source>
</evidence>
<dbReference type="Pfam" id="PF13639">
    <property type="entry name" value="zf-RING_2"/>
    <property type="match status" value="1"/>
</dbReference>
<dbReference type="GO" id="GO:0006511">
    <property type="term" value="P:ubiquitin-dependent protein catabolic process"/>
    <property type="evidence" value="ECO:0007669"/>
    <property type="project" value="TreeGrafter"/>
</dbReference>
<dbReference type="GO" id="GO:0033768">
    <property type="term" value="C:SUMO-targeted ubiquitin ligase complex"/>
    <property type="evidence" value="ECO:0007669"/>
    <property type="project" value="TreeGrafter"/>
</dbReference>
<feature type="domain" description="RING-type" evidence="6">
    <location>
        <begin position="54"/>
        <end position="94"/>
    </location>
</feature>